<evidence type="ECO:0000313" key="2">
    <source>
        <dbReference type="Proteomes" id="UP001597286"/>
    </source>
</evidence>
<comment type="caution">
    <text evidence="1">The sequence shown here is derived from an EMBL/GenBank/DDBJ whole genome shotgun (WGS) entry which is preliminary data.</text>
</comment>
<reference evidence="2" key="1">
    <citation type="journal article" date="2019" name="Int. J. Syst. Evol. Microbiol.">
        <title>The Global Catalogue of Microorganisms (GCM) 10K type strain sequencing project: providing services to taxonomists for standard genome sequencing and annotation.</title>
        <authorList>
            <consortium name="The Broad Institute Genomics Platform"/>
            <consortium name="The Broad Institute Genome Sequencing Center for Infectious Disease"/>
            <person name="Wu L."/>
            <person name="Ma J."/>
        </authorList>
    </citation>
    <scope>NUCLEOTIDE SEQUENCE [LARGE SCALE GENOMIC DNA]</scope>
    <source>
        <strain evidence="2">DT72</strain>
    </source>
</reference>
<evidence type="ECO:0000313" key="1">
    <source>
        <dbReference type="EMBL" id="MFD1811812.1"/>
    </source>
</evidence>
<organism evidence="1 2">
    <name type="scientific">Rhodococcus gannanensis</name>
    <dbReference type="NCBI Taxonomy" id="1960308"/>
    <lineage>
        <taxon>Bacteria</taxon>
        <taxon>Bacillati</taxon>
        <taxon>Actinomycetota</taxon>
        <taxon>Actinomycetes</taxon>
        <taxon>Mycobacteriales</taxon>
        <taxon>Nocardiaceae</taxon>
        <taxon>Rhodococcus</taxon>
    </lineage>
</organism>
<keyword evidence="2" id="KW-1185">Reference proteome</keyword>
<gene>
    <name evidence="1" type="ORF">ACFSJG_06260</name>
</gene>
<proteinExistence type="predicted"/>
<accession>A0ABW4P1M8</accession>
<protein>
    <recommendedName>
        <fullName evidence="3">Excreted virulence factor EspC, type VII ESX diderm</fullName>
    </recommendedName>
</protein>
<name>A0ABW4P1M8_9NOCA</name>
<dbReference type="RefSeq" id="WP_378484352.1">
    <property type="nucleotide sequence ID" value="NZ_JBHUFB010000008.1"/>
</dbReference>
<dbReference type="EMBL" id="JBHUFB010000008">
    <property type="protein sequence ID" value="MFD1811812.1"/>
    <property type="molecule type" value="Genomic_DNA"/>
</dbReference>
<sequence length="97" mass="9936">MKVDPDKLRSFADSVSGVSRSLASVDVSSPFAEAQGALPGTTFGDACTAGFDAGALGLRNVCRRLSEVARIARGNADGYDVTEATFTGALHAMDVPA</sequence>
<dbReference type="Proteomes" id="UP001597286">
    <property type="component" value="Unassembled WGS sequence"/>
</dbReference>
<evidence type="ECO:0008006" key="3">
    <source>
        <dbReference type="Google" id="ProtNLM"/>
    </source>
</evidence>